<dbReference type="AlphaFoldDB" id="A0A0E9R3C3"/>
<protein>
    <submittedName>
        <fullName evidence="1">Uncharacterized protein</fullName>
    </submittedName>
</protein>
<organism evidence="1">
    <name type="scientific">Anguilla anguilla</name>
    <name type="common">European freshwater eel</name>
    <name type="synonym">Muraena anguilla</name>
    <dbReference type="NCBI Taxonomy" id="7936"/>
    <lineage>
        <taxon>Eukaryota</taxon>
        <taxon>Metazoa</taxon>
        <taxon>Chordata</taxon>
        <taxon>Craniata</taxon>
        <taxon>Vertebrata</taxon>
        <taxon>Euteleostomi</taxon>
        <taxon>Actinopterygii</taxon>
        <taxon>Neopterygii</taxon>
        <taxon>Teleostei</taxon>
        <taxon>Anguilliformes</taxon>
        <taxon>Anguillidae</taxon>
        <taxon>Anguilla</taxon>
    </lineage>
</organism>
<sequence length="49" mass="5451">MDKMCDLSDFDCGMTVCARWMVPDVVVSASQKQLPSWDFHAAQSSVLLT</sequence>
<evidence type="ECO:0000313" key="1">
    <source>
        <dbReference type="EMBL" id="JAH22823.1"/>
    </source>
</evidence>
<proteinExistence type="predicted"/>
<reference evidence="1" key="1">
    <citation type="submission" date="2014-11" db="EMBL/GenBank/DDBJ databases">
        <authorList>
            <person name="Amaro Gonzalez C."/>
        </authorList>
    </citation>
    <scope>NUCLEOTIDE SEQUENCE</scope>
</reference>
<dbReference type="EMBL" id="GBXM01085754">
    <property type="protein sequence ID" value="JAH22823.1"/>
    <property type="molecule type" value="Transcribed_RNA"/>
</dbReference>
<name>A0A0E9R3C3_ANGAN</name>
<accession>A0A0E9R3C3</accession>
<reference evidence="1" key="2">
    <citation type="journal article" date="2015" name="Fish Shellfish Immunol.">
        <title>Early steps in the European eel (Anguilla anguilla)-Vibrio vulnificus interaction in the gills: Role of the RtxA13 toxin.</title>
        <authorList>
            <person name="Callol A."/>
            <person name="Pajuelo D."/>
            <person name="Ebbesson L."/>
            <person name="Teles M."/>
            <person name="MacKenzie S."/>
            <person name="Amaro C."/>
        </authorList>
    </citation>
    <scope>NUCLEOTIDE SEQUENCE</scope>
</reference>